<evidence type="ECO:0000256" key="3">
    <source>
        <dbReference type="ARBA" id="ARBA00023136"/>
    </source>
</evidence>
<name>A0A0P7TBI7_SCLFO</name>
<accession>A0A0P7TBI7</accession>
<evidence type="ECO:0000256" key="1">
    <source>
        <dbReference type="ARBA" id="ARBA00004370"/>
    </source>
</evidence>
<dbReference type="EMBL" id="JARO02014354">
    <property type="protein sequence ID" value="KPP58237.1"/>
    <property type="molecule type" value="Genomic_DNA"/>
</dbReference>
<dbReference type="InterPro" id="IPR036179">
    <property type="entry name" value="Ig-like_dom_sf"/>
</dbReference>
<gene>
    <name evidence="5" type="ORF">Z043_123955</name>
</gene>
<dbReference type="AlphaFoldDB" id="A0A0P7TBI7"/>
<evidence type="ECO:0000313" key="5">
    <source>
        <dbReference type="EMBL" id="KPP58237.1"/>
    </source>
</evidence>
<dbReference type="SMART" id="SM00409">
    <property type="entry name" value="IG"/>
    <property type="match status" value="2"/>
</dbReference>
<comment type="caution">
    <text evidence="5">The sequence shown here is derived from an EMBL/GenBank/DDBJ whole genome shotgun (WGS) entry which is preliminary data.</text>
</comment>
<evidence type="ECO:0000259" key="4">
    <source>
        <dbReference type="SMART" id="SM00409"/>
    </source>
</evidence>
<dbReference type="SUPFAM" id="SSF48726">
    <property type="entry name" value="Immunoglobulin"/>
    <property type="match status" value="2"/>
</dbReference>
<feature type="domain" description="Immunoglobulin" evidence="4">
    <location>
        <begin position="116"/>
        <end position="215"/>
    </location>
</feature>
<dbReference type="PANTHER" id="PTHR11860">
    <property type="entry name" value="POLYMERIC-IMMUNOGLOBULIN RECEPTOR"/>
    <property type="match status" value="1"/>
</dbReference>
<dbReference type="Pfam" id="PF07686">
    <property type="entry name" value="V-set"/>
    <property type="match status" value="2"/>
</dbReference>
<proteinExistence type="predicted"/>
<dbReference type="GO" id="GO:0004888">
    <property type="term" value="F:transmembrane signaling receptor activity"/>
    <property type="evidence" value="ECO:0007669"/>
    <property type="project" value="TreeGrafter"/>
</dbReference>
<sequence length="311" mass="35652">HCCLRTFQKLTAKSGTSITIPCFYDQKYKRNVKYWCKGERQESCTTMIRTDYVRKEGQVSITDDPKQLVFTVTMKNLERKDSDWYWCGVKTGGGAADKLAYLYLKVTRGVQRVRTKSWISAERGASVTIPCHYDLKYKNHVKYWCKGETWAFCSTMVRTDSPQKKGDVSITDNPNLLVFIVIMRNLQEKDSDTYWCAVEIDGGSDDGVILPLMIRDGETESRNRETQIRSSVTPPVDPSDEVTYSIVALHNRECVFSSSSFRAARSGQRLRTKRGDTAEDTHSHSVSAQLNFYTHMAPLFFFVFLIFTRVP</sequence>
<dbReference type="InterPro" id="IPR003599">
    <property type="entry name" value="Ig_sub"/>
</dbReference>
<evidence type="ECO:0000313" key="6">
    <source>
        <dbReference type="Proteomes" id="UP000034805"/>
    </source>
</evidence>
<dbReference type="GO" id="GO:0005886">
    <property type="term" value="C:plasma membrane"/>
    <property type="evidence" value="ECO:0007669"/>
    <property type="project" value="TreeGrafter"/>
</dbReference>
<feature type="non-terminal residue" evidence="5">
    <location>
        <position position="1"/>
    </location>
</feature>
<dbReference type="Proteomes" id="UP000034805">
    <property type="component" value="Unassembled WGS sequence"/>
</dbReference>
<keyword evidence="2" id="KW-0812">Transmembrane</keyword>
<comment type="subcellular location">
    <subcellularLocation>
        <location evidence="1">Membrane</location>
    </subcellularLocation>
</comment>
<feature type="domain" description="Immunoglobulin" evidence="4">
    <location>
        <begin position="7"/>
        <end position="107"/>
    </location>
</feature>
<dbReference type="CDD" id="cd05716">
    <property type="entry name" value="IgV_pIgR_like"/>
    <property type="match status" value="2"/>
</dbReference>
<keyword evidence="3" id="KW-0472">Membrane</keyword>
<dbReference type="Gene3D" id="2.60.40.10">
    <property type="entry name" value="Immunoglobulins"/>
    <property type="match status" value="2"/>
</dbReference>
<evidence type="ECO:0000256" key="2">
    <source>
        <dbReference type="ARBA" id="ARBA00022692"/>
    </source>
</evidence>
<reference evidence="5 6" key="1">
    <citation type="submission" date="2015-08" db="EMBL/GenBank/DDBJ databases">
        <title>The genome of the Asian arowana (Scleropages formosus).</title>
        <authorList>
            <person name="Tan M.H."/>
            <person name="Gan H.M."/>
            <person name="Croft L.J."/>
            <person name="Austin C.M."/>
        </authorList>
    </citation>
    <scope>NUCLEOTIDE SEQUENCE [LARGE SCALE GENOMIC DNA]</scope>
    <source>
        <strain evidence="5">Aro1</strain>
    </source>
</reference>
<dbReference type="InterPro" id="IPR050671">
    <property type="entry name" value="CD300_family_receptors"/>
</dbReference>
<organism evidence="5 6">
    <name type="scientific">Scleropages formosus</name>
    <name type="common">Asian bonytongue</name>
    <name type="synonym">Osteoglossum formosum</name>
    <dbReference type="NCBI Taxonomy" id="113540"/>
    <lineage>
        <taxon>Eukaryota</taxon>
        <taxon>Metazoa</taxon>
        <taxon>Chordata</taxon>
        <taxon>Craniata</taxon>
        <taxon>Vertebrata</taxon>
        <taxon>Euteleostomi</taxon>
        <taxon>Actinopterygii</taxon>
        <taxon>Neopterygii</taxon>
        <taxon>Teleostei</taxon>
        <taxon>Osteoglossocephala</taxon>
        <taxon>Osteoglossomorpha</taxon>
        <taxon>Osteoglossiformes</taxon>
        <taxon>Osteoglossidae</taxon>
        <taxon>Scleropages</taxon>
    </lineage>
</organism>
<protein>
    <recommendedName>
        <fullName evidence="4">Immunoglobulin domain-containing protein</fullName>
    </recommendedName>
</protein>
<dbReference type="STRING" id="113540.ENSSFOP00015021389"/>
<dbReference type="PANTHER" id="PTHR11860:SF87">
    <property type="entry name" value="CMRF35-LIKE MOLECULE 8"/>
    <property type="match status" value="1"/>
</dbReference>
<dbReference type="InterPro" id="IPR013106">
    <property type="entry name" value="Ig_V-set"/>
</dbReference>
<feature type="non-terminal residue" evidence="5">
    <location>
        <position position="311"/>
    </location>
</feature>
<dbReference type="InterPro" id="IPR013783">
    <property type="entry name" value="Ig-like_fold"/>
</dbReference>